<reference evidence="3 4" key="1">
    <citation type="journal article" date="2012" name="Science">
        <title>The Paleozoic origin of enzymatic lignin decomposition reconstructed from 31 fungal genomes.</title>
        <authorList>
            <person name="Floudas D."/>
            <person name="Binder M."/>
            <person name="Riley R."/>
            <person name="Barry K."/>
            <person name="Blanchette R.A."/>
            <person name="Henrissat B."/>
            <person name="Martinez A.T."/>
            <person name="Otillar R."/>
            <person name="Spatafora J.W."/>
            <person name="Yadav J.S."/>
            <person name="Aerts A."/>
            <person name="Benoit I."/>
            <person name="Boyd A."/>
            <person name="Carlson A."/>
            <person name="Copeland A."/>
            <person name="Coutinho P.M."/>
            <person name="de Vries R.P."/>
            <person name="Ferreira P."/>
            <person name="Findley K."/>
            <person name="Foster B."/>
            <person name="Gaskell J."/>
            <person name="Glotzer D."/>
            <person name="Gorecki P."/>
            <person name="Heitman J."/>
            <person name="Hesse C."/>
            <person name="Hori C."/>
            <person name="Igarashi K."/>
            <person name="Jurgens J.A."/>
            <person name="Kallen N."/>
            <person name="Kersten P."/>
            <person name="Kohler A."/>
            <person name="Kuees U."/>
            <person name="Kumar T.K.A."/>
            <person name="Kuo A."/>
            <person name="LaButti K."/>
            <person name="Larrondo L.F."/>
            <person name="Lindquist E."/>
            <person name="Ling A."/>
            <person name="Lombard V."/>
            <person name="Lucas S."/>
            <person name="Lundell T."/>
            <person name="Martin R."/>
            <person name="McLaughlin D.J."/>
            <person name="Morgenstern I."/>
            <person name="Morin E."/>
            <person name="Murat C."/>
            <person name="Nagy L.G."/>
            <person name="Nolan M."/>
            <person name="Ohm R.A."/>
            <person name="Patyshakuliyeva A."/>
            <person name="Rokas A."/>
            <person name="Ruiz-Duenas F.J."/>
            <person name="Sabat G."/>
            <person name="Salamov A."/>
            <person name="Samejima M."/>
            <person name="Schmutz J."/>
            <person name="Slot J.C."/>
            <person name="St John F."/>
            <person name="Stenlid J."/>
            <person name="Sun H."/>
            <person name="Sun S."/>
            <person name="Syed K."/>
            <person name="Tsang A."/>
            <person name="Wiebenga A."/>
            <person name="Young D."/>
            <person name="Pisabarro A."/>
            <person name="Eastwood D.C."/>
            <person name="Martin F."/>
            <person name="Cullen D."/>
            <person name="Grigoriev I.V."/>
            <person name="Hibbett D.S."/>
        </authorList>
    </citation>
    <scope>NUCLEOTIDE SEQUENCE [LARGE SCALE GENOMIC DNA]</scope>
    <source>
        <strain evidence="3 4">ATCC 11539</strain>
    </source>
</reference>
<dbReference type="GeneID" id="19304215"/>
<dbReference type="InterPro" id="IPR036047">
    <property type="entry name" value="F-box-like_dom_sf"/>
</dbReference>
<protein>
    <recommendedName>
        <fullName evidence="2">F-box domain-containing protein</fullName>
    </recommendedName>
</protein>
<gene>
    <name evidence="3" type="ORF">GLOTRDRAFT_139298</name>
</gene>
<keyword evidence="4" id="KW-1185">Reference proteome</keyword>
<dbReference type="AlphaFoldDB" id="S7RK89"/>
<dbReference type="InterPro" id="IPR001810">
    <property type="entry name" value="F-box_dom"/>
</dbReference>
<organism evidence="3 4">
    <name type="scientific">Gloeophyllum trabeum (strain ATCC 11539 / FP-39264 / Madison 617)</name>
    <name type="common">Brown rot fungus</name>
    <dbReference type="NCBI Taxonomy" id="670483"/>
    <lineage>
        <taxon>Eukaryota</taxon>
        <taxon>Fungi</taxon>
        <taxon>Dikarya</taxon>
        <taxon>Basidiomycota</taxon>
        <taxon>Agaricomycotina</taxon>
        <taxon>Agaricomycetes</taxon>
        <taxon>Gloeophyllales</taxon>
        <taxon>Gloeophyllaceae</taxon>
        <taxon>Gloeophyllum</taxon>
    </lineage>
</organism>
<dbReference type="KEGG" id="gtr:GLOTRDRAFT_139298"/>
<dbReference type="OrthoDB" id="2322499at2759"/>
<evidence type="ECO:0000313" key="4">
    <source>
        <dbReference type="Proteomes" id="UP000030669"/>
    </source>
</evidence>
<name>S7RK89_GLOTA</name>
<dbReference type="SUPFAM" id="SSF81383">
    <property type="entry name" value="F-box domain"/>
    <property type="match status" value="1"/>
</dbReference>
<dbReference type="eggNOG" id="ENOG502SAM6">
    <property type="taxonomic scope" value="Eukaryota"/>
</dbReference>
<evidence type="ECO:0000259" key="2">
    <source>
        <dbReference type="PROSITE" id="PS50181"/>
    </source>
</evidence>
<dbReference type="SMART" id="SM00256">
    <property type="entry name" value="FBOX"/>
    <property type="match status" value="1"/>
</dbReference>
<dbReference type="EMBL" id="KB469303">
    <property type="protein sequence ID" value="EPQ54810.1"/>
    <property type="molecule type" value="Genomic_DNA"/>
</dbReference>
<sequence>MAEPRKSSRLRTKNSQAAAADKENVSTATGPPHKRARKKAADDGQKAGKGKRKSTGKLRVLLEMPLDVLYEIFGSLHPLDLLRLSWTSREFRRVLMNRSARTVWIRSLKSVEGMPECPEDVTEPQWARLAFYPSCHYCGAMNCQTVVWSCRVRCCNKCMKEYFVDSKHPIFKPLIQVWRDHLHTWIPSHYIFSKEKHVYLKSEAEAFVRRVHPRPSWGALKAILKEREEIVIPLYEHAEECDEWFEEEKEKRALELDEVRSARRQAVVAKLYEAGYGEELTALMNYDIDSFMDHPLVSQPKELTERIWNNIQGPLIKWMEEKKLQRLEHDRIEAMLMRDAMAADLYEEWLRTQSPVEAYPSIADVLLMKEFNDIILQPADIDVTAADFAPAMGALPRLVEEWREKTGLKLCELMSREEGQDEEALNVPRRLELATTIFRCTSCRDFINYPRALSHKCLTRPRYANPKRGYCAKEAGEKQSDLMLRWGTLEHEPWNYDGNGLLFADKASDLVKQLVESCGLDPDTTTREEMNERNDRFACMTCVTGGSRPHTVMSWNTAVEHRLRDHAELEDFKGFVHLTPQDARHARELERPRGFVPFEWMDNRPGIHPMYWHCTFCRENILETRQAGLVAHMQGHGVGADADMRQYLYNHPDAPAYWCPVPIKMKVKETPVPTL</sequence>
<proteinExistence type="predicted"/>
<accession>S7RK89</accession>
<dbReference type="OMA" id="QWETRTR"/>
<feature type="region of interest" description="Disordered" evidence="1">
    <location>
        <begin position="1"/>
        <end position="53"/>
    </location>
</feature>
<dbReference type="HOGENOM" id="CLU_010790_2_0_1"/>
<dbReference type="Proteomes" id="UP000030669">
    <property type="component" value="Unassembled WGS sequence"/>
</dbReference>
<dbReference type="PROSITE" id="PS50181">
    <property type="entry name" value="FBOX"/>
    <property type="match status" value="1"/>
</dbReference>
<feature type="domain" description="F-box" evidence="2">
    <location>
        <begin position="58"/>
        <end position="107"/>
    </location>
</feature>
<evidence type="ECO:0000256" key="1">
    <source>
        <dbReference type="SAM" id="MobiDB-lite"/>
    </source>
</evidence>
<dbReference type="RefSeq" id="XP_007867052.1">
    <property type="nucleotide sequence ID" value="XM_007868861.1"/>
</dbReference>
<evidence type="ECO:0000313" key="3">
    <source>
        <dbReference type="EMBL" id="EPQ54810.1"/>
    </source>
</evidence>